<accession>A0ACC3SE94</accession>
<keyword evidence="2" id="KW-1185">Reference proteome</keyword>
<evidence type="ECO:0000313" key="1">
    <source>
        <dbReference type="EMBL" id="KAK8210124.1"/>
    </source>
</evidence>
<proteinExistence type="predicted"/>
<comment type="caution">
    <text evidence="1">The sequence shown here is derived from an EMBL/GenBank/DDBJ whole genome shotgun (WGS) entry which is preliminary data.</text>
</comment>
<gene>
    <name evidence="1" type="ORF">M8818_003611</name>
</gene>
<dbReference type="EMBL" id="JAMKPW020000016">
    <property type="protein sequence ID" value="KAK8210124.1"/>
    <property type="molecule type" value="Genomic_DNA"/>
</dbReference>
<name>A0ACC3SE94_9PEZI</name>
<organism evidence="1 2">
    <name type="scientific">Zalaria obscura</name>
    <dbReference type="NCBI Taxonomy" id="2024903"/>
    <lineage>
        <taxon>Eukaryota</taxon>
        <taxon>Fungi</taxon>
        <taxon>Dikarya</taxon>
        <taxon>Ascomycota</taxon>
        <taxon>Pezizomycotina</taxon>
        <taxon>Dothideomycetes</taxon>
        <taxon>Dothideomycetidae</taxon>
        <taxon>Dothideales</taxon>
        <taxon>Zalariaceae</taxon>
        <taxon>Zalaria</taxon>
    </lineage>
</organism>
<sequence length="307" mass="34253">MDFITGTASELVKRANENRNCTKETYGYAPSLGVNAFFTAFFFISCGVFVFQGTRYRSWWGFTIAMSLGTICEGVGYISRIMLHNDPFSDPGFKINVVLLTFAPAFLAAGIYLLLKQLTITFSPTLSRLRPAWYTYIFISCDLVSIVLQGAGGAVSAVASTKKLLDVGENIMIAGLAFQVFTLAIFGALAGEYFFRVMKHKSEVNPRALELCKQWKFRLFLGAILLAYLCIKIRCAYRVAELSGGWGNPIMRKEVDFIVMDSVMCTIAALVFNVFHPGNCFDREHVGPETTQVETEESKYISYEESN</sequence>
<evidence type="ECO:0000313" key="2">
    <source>
        <dbReference type="Proteomes" id="UP001320706"/>
    </source>
</evidence>
<reference evidence="1" key="1">
    <citation type="submission" date="2024-02" db="EMBL/GenBank/DDBJ databases">
        <title>Metagenome Assembled Genome of Zalaria obscura JY119.</title>
        <authorList>
            <person name="Vighnesh L."/>
            <person name="Jagadeeshwari U."/>
            <person name="Venkata Ramana C."/>
            <person name="Sasikala C."/>
        </authorList>
    </citation>
    <scope>NUCLEOTIDE SEQUENCE</scope>
    <source>
        <strain evidence="1">JY119</strain>
    </source>
</reference>
<protein>
    <submittedName>
        <fullName evidence="1">Uncharacterized protein</fullName>
    </submittedName>
</protein>
<dbReference type="Proteomes" id="UP001320706">
    <property type="component" value="Unassembled WGS sequence"/>
</dbReference>